<sequence length="108" mass="12113">MIKTFDGPHCDLDDVLKWVNRYTHYDGKFLFSVQTGAYILDSTALECCIAEGHALTVANSYEQANAVVKKYQITDRTGANNQSELRELLQIVTDLVDQVTNALSNNKK</sequence>
<proteinExistence type="predicted"/>
<keyword evidence="1" id="KW-1185">Reference proteome</keyword>
<organism evidence="1 2">
    <name type="scientific">Drosophila lebanonensis</name>
    <name type="common">Fruit fly</name>
    <name type="synonym">Scaptodrosophila lebanonensis</name>
    <dbReference type="NCBI Taxonomy" id="7225"/>
    <lineage>
        <taxon>Eukaryota</taxon>
        <taxon>Metazoa</taxon>
        <taxon>Ecdysozoa</taxon>
        <taxon>Arthropoda</taxon>
        <taxon>Hexapoda</taxon>
        <taxon>Insecta</taxon>
        <taxon>Pterygota</taxon>
        <taxon>Neoptera</taxon>
        <taxon>Endopterygota</taxon>
        <taxon>Diptera</taxon>
        <taxon>Brachycera</taxon>
        <taxon>Muscomorpha</taxon>
        <taxon>Ephydroidea</taxon>
        <taxon>Drosophilidae</taxon>
        <taxon>Scaptodrosophila</taxon>
    </lineage>
</organism>
<dbReference type="RefSeq" id="XP_030370211.1">
    <property type="nucleotide sequence ID" value="XM_030514351.1"/>
</dbReference>
<reference evidence="2" key="1">
    <citation type="submission" date="2025-08" db="UniProtKB">
        <authorList>
            <consortium name="RefSeq"/>
        </authorList>
    </citation>
    <scope>IDENTIFICATION</scope>
    <source>
        <strain evidence="2">11010-0011.00</strain>
        <tissue evidence="2">Whole body</tissue>
    </source>
</reference>
<dbReference type="AlphaFoldDB" id="A0A6J2T018"/>
<evidence type="ECO:0000313" key="1">
    <source>
        <dbReference type="Proteomes" id="UP000504634"/>
    </source>
</evidence>
<evidence type="ECO:0000313" key="2">
    <source>
        <dbReference type="RefSeq" id="XP_030370211.1"/>
    </source>
</evidence>
<accession>A0A6J2T018</accession>
<name>A0A6J2T018_DROLE</name>
<dbReference type="GeneID" id="115620875"/>
<dbReference type="Proteomes" id="UP000504634">
    <property type="component" value="Unplaced"/>
</dbReference>
<gene>
    <name evidence="2" type="primary">LOC115620875</name>
</gene>
<protein>
    <submittedName>
        <fullName evidence="2">Uncharacterized protein LOC115620875 isoform X1</fullName>
    </submittedName>
</protein>